<dbReference type="Pfam" id="PF12802">
    <property type="entry name" value="MarR_2"/>
    <property type="match status" value="1"/>
</dbReference>
<feature type="domain" description="HTH marR-type" evidence="1">
    <location>
        <begin position="27"/>
        <end position="124"/>
    </location>
</feature>
<dbReference type="SMART" id="SM00347">
    <property type="entry name" value="HTH_MARR"/>
    <property type="match status" value="1"/>
</dbReference>
<dbReference type="InterPro" id="IPR036388">
    <property type="entry name" value="WH-like_DNA-bd_sf"/>
</dbReference>
<organism evidence="2 3">
    <name type="scientific">[Mycobacterium] manitobense</name>
    <dbReference type="NCBI Taxonomy" id="190147"/>
    <lineage>
        <taxon>Bacteria</taxon>
        <taxon>Bacillati</taxon>
        <taxon>Actinomycetota</taxon>
        <taxon>Actinomycetes</taxon>
        <taxon>Mycobacteriales</taxon>
        <taxon>Mycobacteriaceae</taxon>
        <taxon>Mycolicibacterium</taxon>
    </lineage>
</organism>
<dbReference type="EMBL" id="JACKSJ010000192">
    <property type="protein sequence ID" value="MCV7172672.1"/>
    <property type="molecule type" value="Genomic_DNA"/>
</dbReference>
<gene>
    <name evidence="2" type="ORF">H7I41_22385</name>
</gene>
<dbReference type="Gene3D" id="1.10.10.10">
    <property type="entry name" value="Winged helix-like DNA-binding domain superfamily/Winged helix DNA-binding domain"/>
    <property type="match status" value="1"/>
</dbReference>
<dbReference type="RefSeq" id="WP_264014846.1">
    <property type="nucleotide sequence ID" value="NZ_JACKSJ010000192.1"/>
</dbReference>
<protein>
    <submittedName>
        <fullName evidence="2">MarR family transcriptional regulator</fullName>
    </submittedName>
</protein>
<reference evidence="2" key="1">
    <citation type="submission" date="2020-07" db="EMBL/GenBank/DDBJ databases">
        <authorList>
            <person name="Pettersson B.M.F."/>
            <person name="Behra P.R.K."/>
            <person name="Ramesh M."/>
            <person name="Das S."/>
            <person name="Dasgupta S."/>
            <person name="Kirsebom L.A."/>
        </authorList>
    </citation>
    <scope>NUCLEOTIDE SEQUENCE</scope>
    <source>
        <strain evidence="2">DSM 44615</strain>
    </source>
</reference>
<keyword evidence="3" id="KW-1185">Reference proteome</keyword>
<dbReference type="SUPFAM" id="SSF46785">
    <property type="entry name" value="Winged helix' DNA-binding domain"/>
    <property type="match status" value="1"/>
</dbReference>
<dbReference type="Proteomes" id="UP001140293">
    <property type="component" value="Unassembled WGS sequence"/>
</dbReference>
<dbReference type="InterPro" id="IPR000835">
    <property type="entry name" value="HTH_MarR-typ"/>
</dbReference>
<comment type="caution">
    <text evidence="2">The sequence shown here is derived from an EMBL/GenBank/DDBJ whole genome shotgun (WGS) entry which is preliminary data.</text>
</comment>
<evidence type="ECO:0000313" key="2">
    <source>
        <dbReference type="EMBL" id="MCV7172672.1"/>
    </source>
</evidence>
<dbReference type="AlphaFoldDB" id="A0A9X2YDP2"/>
<dbReference type="GO" id="GO:0003700">
    <property type="term" value="F:DNA-binding transcription factor activity"/>
    <property type="evidence" value="ECO:0007669"/>
    <property type="project" value="InterPro"/>
</dbReference>
<dbReference type="InterPro" id="IPR036390">
    <property type="entry name" value="WH_DNA-bd_sf"/>
</dbReference>
<accession>A0A9X2YDP2</accession>
<sequence length="136" mass="14529">MTRTPLIDSTTMLLIGAGRAAQRRLEDALADHGLTLRHLGALGHLSHSPELSYSDLARRARITPQSMQATMIQLADAGAVVIESRGRASYPRLTPHGRHLLSVAAAAAADCDRALGVPDALRDALAAVVRREMFGE</sequence>
<evidence type="ECO:0000259" key="1">
    <source>
        <dbReference type="SMART" id="SM00347"/>
    </source>
</evidence>
<reference evidence="2" key="2">
    <citation type="journal article" date="2022" name="BMC Genomics">
        <title>Comparative genome analysis of mycobacteria focusing on tRNA and non-coding RNA.</title>
        <authorList>
            <person name="Behra P.R.K."/>
            <person name="Pettersson B.M.F."/>
            <person name="Ramesh M."/>
            <person name="Das S."/>
            <person name="Dasgupta S."/>
            <person name="Kirsebom L.A."/>
        </authorList>
    </citation>
    <scope>NUCLEOTIDE SEQUENCE</scope>
    <source>
        <strain evidence="2">DSM 44615</strain>
    </source>
</reference>
<proteinExistence type="predicted"/>
<name>A0A9X2YDP2_9MYCO</name>
<evidence type="ECO:0000313" key="3">
    <source>
        <dbReference type="Proteomes" id="UP001140293"/>
    </source>
</evidence>